<dbReference type="Gene3D" id="1.10.10.10">
    <property type="entry name" value="Winged helix-like DNA-binding domain superfamily/Winged helix DNA-binding domain"/>
    <property type="match status" value="1"/>
</dbReference>
<evidence type="ECO:0000256" key="3">
    <source>
        <dbReference type="ARBA" id="ARBA00023125"/>
    </source>
</evidence>
<dbReference type="Pfam" id="PF03466">
    <property type="entry name" value="LysR_substrate"/>
    <property type="match status" value="1"/>
</dbReference>
<dbReference type="InterPro" id="IPR005119">
    <property type="entry name" value="LysR_subst-bd"/>
</dbReference>
<sequence length="306" mass="34548">MDLHQLKYVIEIANMHSISRAAENLFISQSTLSQFLTKLEGELGVSLFERKRNDMILTPAGKEYVEVCKRMLREKNELYNRLSDMAQSKTGSFSVGITPQWGSVAFSHIVGDFYEAYPNVQVAVTEEIAVPLIRLLKEGKIDMGIIPLADNSSLPPDSILLQAEELLLACPKSRAASLPFVYTKEKLPSIDVADLKDEPMIFSQNKTTIRQVEDRCFAARNVTPKIVAEINSHPASLIMVEQEIGSTFVPYSCMTPSDKVVYAHTIPIAQWFVVIAFRKGFTPRQSEQYFISLARKFFEQQRAEDM</sequence>
<dbReference type="PANTHER" id="PTHR30419:SF8">
    <property type="entry name" value="NITROGEN ASSIMILATION TRANSCRIPTIONAL ACTIVATOR-RELATED"/>
    <property type="match status" value="1"/>
</dbReference>
<keyword evidence="2" id="KW-0805">Transcription regulation</keyword>
<dbReference type="GO" id="GO:0003677">
    <property type="term" value="F:DNA binding"/>
    <property type="evidence" value="ECO:0007669"/>
    <property type="project" value="UniProtKB-KW"/>
</dbReference>
<dbReference type="CDD" id="cd05466">
    <property type="entry name" value="PBP2_LTTR_substrate"/>
    <property type="match status" value="1"/>
</dbReference>
<dbReference type="PRINTS" id="PR00039">
    <property type="entry name" value="HTHLYSR"/>
</dbReference>
<protein>
    <submittedName>
        <fullName evidence="6">LysR family transcriptional regulator</fullName>
    </submittedName>
</protein>
<dbReference type="Pfam" id="PF00126">
    <property type="entry name" value="HTH_1"/>
    <property type="match status" value="1"/>
</dbReference>
<proteinExistence type="inferred from homology"/>
<evidence type="ECO:0000256" key="2">
    <source>
        <dbReference type="ARBA" id="ARBA00023015"/>
    </source>
</evidence>
<reference evidence="6" key="2">
    <citation type="submission" date="2021-04" db="EMBL/GenBank/DDBJ databases">
        <authorList>
            <person name="Gilroy R."/>
        </authorList>
    </citation>
    <scope>NUCLEOTIDE SEQUENCE</scope>
    <source>
        <strain evidence="6">CHK178-16964</strain>
    </source>
</reference>
<evidence type="ECO:0000313" key="7">
    <source>
        <dbReference type="Proteomes" id="UP000823900"/>
    </source>
</evidence>
<comment type="caution">
    <text evidence="6">The sequence shown here is derived from an EMBL/GenBank/DDBJ whole genome shotgun (WGS) entry which is preliminary data.</text>
</comment>
<dbReference type="InterPro" id="IPR036390">
    <property type="entry name" value="WH_DNA-bd_sf"/>
</dbReference>
<dbReference type="GO" id="GO:0003700">
    <property type="term" value="F:DNA-binding transcription factor activity"/>
    <property type="evidence" value="ECO:0007669"/>
    <property type="project" value="InterPro"/>
</dbReference>
<dbReference type="SUPFAM" id="SSF53850">
    <property type="entry name" value="Periplasmic binding protein-like II"/>
    <property type="match status" value="1"/>
</dbReference>
<accession>A0A9D2HHA2</accession>
<dbReference type="Proteomes" id="UP000823900">
    <property type="component" value="Unassembled WGS sequence"/>
</dbReference>
<dbReference type="Gene3D" id="3.40.190.290">
    <property type="match status" value="1"/>
</dbReference>
<dbReference type="GO" id="GO:0005829">
    <property type="term" value="C:cytosol"/>
    <property type="evidence" value="ECO:0007669"/>
    <property type="project" value="TreeGrafter"/>
</dbReference>
<dbReference type="InterPro" id="IPR036388">
    <property type="entry name" value="WH-like_DNA-bd_sf"/>
</dbReference>
<dbReference type="PROSITE" id="PS50931">
    <property type="entry name" value="HTH_LYSR"/>
    <property type="match status" value="1"/>
</dbReference>
<feature type="domain" description="HTH lysR-type" evidence="5">
    <location>
        <begin position="1"/>
        <end position="58"/>
    </location>
</feature>
<dbReference type="PANTHER" id="PTHR30419">
    <property type="entry name" value="HTH-TYPE TRANSCRIPTIONAL REGULATOR YBHD"/>
    <property type="match status" value="1"/>
</dbReference>
<dbReference type="SUPFAM" id="SSF46785">
    <property type="entry name" value="Winged helix' DNA-binding domain"/>
    <property type="match status" value="1"/>
</dbReference>
<dbReference type="EMBL" id="DWZA01000010">
    <property type="protein sequence ID" value="HJA70168.1"/>
    <property type="molecule type" value="Genomic_DNA"/>
</dbReference>
<dbReference type="InterPro" id="IPR050950">
    <property type="entry name" value="HTH-type_LysR_regulators"/>
</dbReference>
<dbReference type="AlphaFoldDB" id="A0A9D2HHA2"/>
<gene>
    <name evidence="6" type="ORF">IAA07_01135</name>
</gene>
<dbReference type="FunFam" id="1.10.10.10:FF:000001">
    <property type="entry name" value="LysR family transcriptional regulator"/>
    <property type="match status" value="1"/>
</dbReference>
<evidence type="ECO:0000256" key="1">
    <source>
        <dbReference type="ARBA" id="ARBA00009437"/>
    </source>
</evidence>
<dbReference type="InterPro" id="IPR000847">
    <property type="entry name" value="LysR_HTH_N"/>
</dbReference>
<comment type="similarity">
    <text evidence="1">Belongs to the LysR transcriptional regulatory family.</text>
</comment>
<evidence type="ECO:0000259" key="5">
    <source>
        <dbReference type="PROSITE" id="PS50931"/>
    </source>
</evidence>
<organism evidence="6 7">
    <name type="scientific">Candidatus Lachnoclostridium stercoravium</name>
    <dbReference type="NCBI Taxonomy" id="2838633"/>
    <lineage>
        <taxon>Bacteria</taxon>
        <taxon>Bacillati</taxon>
        <taxon>Bacillota</taxon>
        <taxon>Clostridia</taxon>
        <taxon>Lachnospirales</taxon>
        <taxon>Lachnospiraceae</taxon>
    </lineage>
</organism>
<reference evidence="6" key="1">
    <citation type="journal article" date="2021" name="PeerJ">
        <title>Extensive microbial diversity within the chicken gut microbiome revealed by metagenomics and culture.</title>
        <authorList>
            <person name="Gilroy R."/>
            <person name="Ravi A."/>
            <person name="Getino M."/>
            <person name="Pursley I."/>
            <person name="Horton D.L."/>
            <person name="Alikhan N.F."/>
            <person name="Baker D."/>
            <person name="Gharbi K."/>
            <person name="Hall N."/>
            <person name="Watson M."/>
            <person name="Adriaenssens E.M."/>
            <person name="Foster-Nyarko E."/>
            <person name="Jarju S."/>
            <person name="Secka A."/>
            <person name="Antonio M."/>
            <person name="Oren A."/>
            <person name="Chaudhuri R.R."/>
            <person name="La Ragione R."/>
            <person name="Hildebrand F."/>
            <person name="Pallen M.J."/>
        </authorList>
    </citation>
    <scope>NUCLEOTIDE SEQUENCE</scope>
    <source>
        <strain evidence="6">CHK178-16964</strain>
    </source>
</reference>
<keyword evidence="3" id="KW-0238">DNA-binding</keyword>
<name>A0A9D2HHA2_9FIRM</name>
<evidence type="ECO:0000256" key="4">
    <source>
        <dbReference type="ARBA" id="ARBA00023163"/>
    </source>
</evidence>
<keyword evidence="4" id="KW-0804">Transcription</keyword>
<evidence type="ECO:0000313" key="6">
    <source>
        <dbReference type="EMBL" id="HJA70168.1"/>
    </source>
</evidence>